<dbReference type="InterPro" id="IPR001029">
    <property type="entry name" value="Flagellin_N"/>
</dbReference>
<dbReference type="NCBIfam" id="TIGR02550">
    <property type="entry name" value="flagell_flgL"/>
    <property type="match status" value="1"/>
</dbReference>
<evidence type="ECO:0000259" key="1">
    <source>
        <dbReference type="Pfam" id="PF00669"/>
    </source>
</evidence>
<gene>
    <name evidence="2" type="primary">flgL</name>
    <name evidence="2" type="ORF">N7Z68_11690</name>
</gene>
<dbReference type="PANTHER" id="PTHR42792">
    <property type="entry name" value="FLAGELLIN"/>
    <property type="match status" value="1"/>
</dbReference>
<evidence type="ECO:0000313" key="3">
    <source>
        <dbReference type="Proteomes" id="UP001148125"/>
    </source>
</evidence>
<dbReference type="InterPro" id="IPR001492">
    <property type="entry name" value="Flagellin"/>
</dbReference>
<organism evidence="2 3">
    <name type="scientific">Alkalihalobacterium chitinilyticum</name>
    <dbReference type="NCBI Taxonomy" id="2980103"/>
    <lineage>
        <taxon>Bacteria</taxon>
        <taxon>Bacillati</taxon>
        <taxon>Bacillota</taxon>
        <taxon>Bacilli</taxon>
        <taxon>Bacillales</taxon>
        <taxon>Bacillaceae</taxon>
        <taxon>Alkalihalobacterium</taxon>
    </lineage>
</organism>
<dbReference type="InterPro" id="IPR013384">
    <property type="entry name" value="Flagell_FlgL"/>
</dbReference>
<comment type="caution">
    <text evidence="2">The sequence shown here is derived from an EMBL/GenBank/DDBJ whole genome shotgun (WGS) entry which is preliminary data.</text>
</comment>
<keyword evidence="2" id="KW-0282">Flagellum</keyword>
<accession>A0ABT5VHV2</accession>
<dbReference type="SUPFAM" id="SSF64518">
    <property type="entry name" value="Phase 1 flagellin"/>
    <property type="match status" value="1"/>
</dbReference>
<keyword evidence="2" id="KW-0966">Cell projection</keyword>
<dbReference type="Pfam" id="PF00669">
    <property type="entry name" value="Flagellin_N"/>
    <property type="match status" value="1"/>
</dbReference>
<sequence length="378" mass="42582">MRVTQSMLSNNTLRHINQGYERLGKLQDQLSSQKKITRAHQDPVVAMNGMRYRTQVTEVEQFKRNIAEVHNWMDTADSALDITTQALHRIRELTVQAANDSYEPEQRANIAKEIEQLRAHIESMANTKSNNKYIFNGANTTNAPVNANMMNLGLNAIPNHQTDQLEVAFNGKVFSFDNVNGNSYTYVNGNESITITIDQPTNAVTHTFPDPNSQADPPAMISEPLKEWEVTVSQKGAVSTNEQTIEIEILKGVTLPVTVTPQNIFSNALFGDIIRLENALKDPDTLGEDLSKLISNFDHHIDQLVAERAELGARINRVEMVDRRLMDQEVIAKRIMSNNEDADIERVIMELMIQESTHRAALSTGARIMQPTLMDFLR</sequence>
<dbReference type="Gene3D" id="1.20.1330.10">
    <property type="entry name" value="f41 fragment of flagellin, N-terminal domain"/>
    <property type="match status" value="1"/>
</dbReference>
<dbReference type="PANTHER" id="PTHR42792:SF1">
    <property type="entry name" value="FLAGELLAR HOOK-ASSOCIATED PROTEIN 3"/>
    <property type="match status" value="1"/>
</dbReference>
<proteinExistence type="predicted"/>
<name>A0ABT5VHV2_9BACI</name>
<dbReference type="Proteomes" id="UP001148125">
    <property type="component" value="Unassembled WGS sequence"/>
</dbReference>
<dbReference type="RefSeq" id="WP_275118659.1">
    <property type="nucleotide sequence ID" value="NZ_JAOTPO010000007.1"/>
</dbReference>
<protein>
    <submittedName>
        <fullName evidence="2">Flagellar hook-associated protein FlgL</fullName>
    </submittedName>
</protein>
<reference evidence="2" key="1">
    <citation type="submission" date="2024-05" db="EMBL/GenBank/DDBJ databases">
        <title>Alkalihalobacillus sp. strain MEB203 novel alkaliphilic bacterium from Lonar Lake, India.</title>
        <authorList>
            <person name="Joshi A."/>
            <person name="Thite S."/>
            <person name="Mengade P."/>
        </authorList>
    </citation>
    <scope>NUCLEOTIDE SEQUENCE</scope>
    <source>
        <strain evidence="2">MEB 203</strain>
    </source>
</reference>
<keyword evidence="3" id="KW-1185">Reference proteome</keyword>
<feature type="domain" description="Flagellin N-terminal" evidence="1">
    <location>
        <begin position="5"/>
        <end position="140"/>
    </location>
</feature>
<keyword evidence="2" id="KW-0969">Cilium</keyword>
<evidence type="ECO:0000313" key="2">
    <source>
        <dbReference type="EMBL" id="MDE5414043.1"/>
    </source>
</evidence>
<dbReference type="EMBL" id="JAOTPO010000007">
    <property type="protein sequence ID" value="MDE5414043.1"/>
    <property type="molecule type" value="Genomic_DNA"/>
</dbReference>